<accession>A0A852WMY1</accession>
<dbReference type="AlphaFoldDB" id="A0A852WMY1"/>
<dbReference type="Proteomes" id="UP000549066">
    <property type="component" value="Unassembled WGS sequence"/>
</dbReference>
<comment type="caution">
    <text evidence="1">The sequence shown here is derived from an EMBL/GenBank/DDBJ whole genome shotgun (WGS) entry which is preliminary data.</text>
</comment>
<reference evidence="1 2" key="1">
    <citation type="submission" date="2020-07" db="EMBL/GenBank/DDBJ databases">
        <title>Sequencing the genomes of 1000 actinobacteria strains.</title>
        <authorList>
            <person name="Klenk H.-P."/>
        </authorList>
    </citation>
    <scope>NUCLEOTIDE SEQUENCE [LARGE SCALE GENOMIC DNA]</scope>
    <source>
        <strain evidence="1 2">DSM 8598</strain>
    </source>
</reference>
<organism evidence="1 2">
    <name type="scientific">Agromyces hippuratus</name>
    <dbReference type="NCBI Taxonomy" id="286438"/>
    <lineage>
        <taxon>Bacteria</taxon>
        <taxon>Bacillati</taxon>
        <taxon>Actinomycetota</taxon>
        <taxon>Actinomycetes</taxon>
        <taxon>Micrococcales</taxon>
        <taxon>Microbacteriaceae</taxon>
        <taxon>Agromyces</taxon>
    </lineage>
</organism>
<evidence type="ECO:0000313" key="2">
    <source>
        <dbReference type="Proteomes" id="UP000549066"/>
    </source>
</evidence>
<evidence type="ECO:0000313" key="1">
    <source>
        <dbReference type="EMBL" id="NYG19259.1"/>
    </source>
</evidence>
<protein>
    <submittedName>
        <fullName evidence="1">Uncharacterized protein</fullName>
    </submittedName>
</protein>
<gene>
    <name evidence="1" type="ORF">BJY17_000006</name>
</gene>
<sequence length="35" mass="3999">MTLFLISREQTRLGPTVAPMTDRQFQSTECIQPAM</sequence>
<proteinExistence type="predicted"/>
<dbReference type="EMBL" id="JACCFI010000001">
    <property type="protein sequence ID" value="NYG19259.1"/>
    <property type="molecule type" value="Genomic_DNA"/>
</dbReference>
<keyword evidence="2" id="KW-1185">Reference proteome</keyword>
<name>A0A852WMY1_9MICO</name>